<accession>A0AAD9MWN4</accession>
<gene>
    <name evidence="6" type="ORF">LSH36_493g04000</name>
</gene>
<keyword evidence="5" id="KW-0393">Immunoglobulin domain</keyword>
<name>A0AAD9MWN4_9ANNE</name>
<organism evidence="6 7">
    <name type="scientific">Paralvinella palmiformis</name>
    <dbReference type="NCBI Taxonomy" id="53620"/>
    <lineage>
        <taxon>Eukaryota</taxon>
        <taxon>Metazoa</taxon>
        <taxon>Spiralia</taxon>
        <taxon>Lophotrochozoa</taxon>
        <taxon>Annelida</taxon>
        <taxon>Polychaeta</taxon>
        <taxon>Sedentaria</taxon>
        <taxon>Canalipalpata</taxon>
        <taxon>Terebellida</taxon>
        <taxon>Terebelliformia</taxon>
        <taxon>Alvinellidae</taxon>
        <taxon>Paralvinella</taxon>
    </lineage>
</organism>
<dbReference type="EMBL" id="JAODUP010000493">
    <property type="protein sequence ID" value="KAK2148507.1"/>
    <property type="molecule type" value="Genomic_DNA"/>
</dbReference>
<dbReference type="AlphaFoldDB" id="A0AAD9MWN4"/>
<evidence type="ECO:0008006" key="8">
    <source>
        <dbReference type="Google" id="ProtNLM"/>
    </source>
</evidence>
<dbReference type="InterPro" id="IPR013783">
    <property type="entry name" value="Ig-like_fold"/>
</dbReference>
<reference evidence="6" key="1">
    <citation type="journal article" date="2023" name="Mol. Biol. Evol.">
        <title>Third-Generation Sequencing Reveals the Adaptive Role of the Epigenome in Three Deep-Sea Polychaetes.</title>
        <authorList>
            <person name="Perez M."/>
            <person name="Aroh O."/>
            <person name="Sun Y."/>
            <person name="Lan Y."/>
            <person name="Juniper S.K."/>
            <person name="Young C.R."/>
            <person name="Angers B."/>
            <person name="Qian P.Y."/>
        </authorList>
    </citation>
    <scope>NUCLEOTIDE SEQUENCE</scope>
    <source>
        <strain evidence="6">P08H-3</strain>
    </source>
</reference>
<comment type="subcellular location">
    <subcellularLocation>
        <location evidence="1">Membrane</location>
        <topology evidence="1">Single-pass type I membrane protein</topology>
    </subcellularLocation>
</comment>
<dbReference type="InterPro" id="IPR051275">
    <property type="entry name" value="Cell_adhesion_signaling"/>
</dbReference>
<proteinExistence type="predicted"/>
<evidence type="ECO:0000256" key="4">
    <source>
        <dbReference type="ARBA" id="ARBA00023180"/>
    </source>
</evidence>
<evidence type="ECO:0000313" key="6">
    <source>
        <dbReference type="EMBL" id="KAK2148507.1"/>
    </source>
</evidence>
<protein>
    <recommendedName>
        <fullName evidence="8">Ig-like domain-containing protein</fullName>
    </recommendedName>
</protein>
<evidence type="ECO:0000256" key="1">
    <source>
        <dbReference type="ARBA" id="ARBA00004479"/>
    </source>
</evidence>
<comment type="caution">
    <text evidence="6">The sequence shown here is derived from an EMBL/GenBank/DDBJ whole genome shotgun (WGS) entry which is preliminary data.</text>
</comment>
<evidence type="ECO:0000256" key="3">
    <source>
        <dbReference type="ARBA" id="ARBA00023157"/>
    </source>
</evidence>
<dbReference type="GO" id="GO:0005911">
    <property type="term" value="C:cell-cell junction"/>
    <property type="evidence" value="ECO:0007669"/>
    <property type="project" value="TreeGrafter"/>
</dbReference>
<dbReference type="PANTHER" id="PTHR11640:SF31">
    <property type="entry name" value="IRREGULAR CHIASM C-ROUGHEST PROTEIN-RELATED"/>
    <property type="match status" value="1"/>
</dbReference>
<evidence type="ECO:0000256" key="2">
    <source>
        <dbReference type="ARBA" id="ARBA00023136"/>
    </source>
</evidence>
<keyword evidence="3" id="KW-1015">Disulfide bond</keyword>
<dbReference type="PANTHER" id="PTHR11640">
    <property type="entry name" value="NEPHRIN"/>
    <property type="match status" value="1"/>
</dbReference>
<keyword evidence="4" id="KW-0325">Glycoprotein</keyword>
<keyword evidence="7" id="KW-1185">Reference proteome</keyword>
<dbReference type="Gene3D" id="2.60.40.10">
    <property type="entry name" value="Immunoglobulins"/>
    <property type="match status" value="1"/>
</dbReference>
<keyword evidence="2" id="KW-0472">Membrane</keyword>
<dbReference type="GO" id="GO:0050839">
    <property type="term" value="F:cell adhesion molecule binding"/>
    <property type="evidence" value="ECO:0007669"/>
    <property type="project" value="TreeGrafter"/>
</dbReference>
<evidence type="ECO:0000256" key="5">
    <source>
        <dbReference type="ARBA" id="ARBA00023319"/>
    </source>
</evidence>
<sequence length="324" mass="36516">MLSRGQIRVLNAGDDVTLECGFYMEQFDLFYNPILWQKIQYEEITEMNIMGNIKEPFESTDVSLEDSANYSCEVRAPGSKILGQVTHRIFIRAPVVDVSILDEDTATATDDYIISATTLSFIEDIPRRVQCIAKGGNPPPEVDIVLGRRDVTDHFHVEMFPKLSGERGFRLMSTTTVIISDRFRAGAVDDGKRFKCKVTVPGMGSQTATAKVEVKYAPTIYCKPAAAYLGDKNIHLSCEVRARPGVTALFWMLDSNVFREVQPKPQTVAGRVKTSHSVSDSRRDNKDYIFIPSTGRTVSVHRNIGFWIKTVMFTSPFWILTFYK</sequence>
<dbReference type="GO" id="GO:0098609">
    <property type="term" value="P:cell-cell adhesion"/>
    <property type="evidence" value="ECO:0007669"/>
    <property type="project" value="TreeGrafter"/>
</dbReference>
<evidence type="ECO:0000313" key="7">
    <source>
        <dbReference type="Proteomes" id="UP001208570"/>
    </source>
</evidence>
<dbReference type="Proteomes" id="UP001208570">
    <property type="component" value="Unassembled WGS sequence"/>
</dbReference>
<dbReference type="GO" id="GO:0005886">
    <property type="term" value="C:plasma membrane"/>
    <property type="evidence" value="ECO:0007669"/>
    <property type="project" value="TreeGrafter"/>
</dbReference>